<dbReference type="Proteomes" id="UP001469553">
    <property type="component" value="Unassembled WGS sequence"/>
</dbReference>
<keyword evidence="2" id="KW-1185">Reference proteome</keyword>
<reference evidence="1 2" key="1">
    <citation type="submission" date="2021-06" db="EMBL/GenBank/DDBJ databases">
        <authorList>
            <person name="Palmer J.M."/>
        </authorList>
    </citation>
    <scope>NUCLEOTIDE SEQUENCE [LARGE SCALE GENOMIC DNA]</scope>
    <source>
        <strain evidence="1 2">AS_MEX2019</strain>
        <tissue evidence="1">Muscle</tissue>
    </source>
</reference>
<organism evidence="1 2">
    <name type="scientific">Ameca splendens</name>
    <dbReference type="NCBI Taxonomy" id="208324"/>
    <lineage>
        <taxon>Eukaryota</taxon>
        <taxon>Metazoa</taxon>
        <taxon>Chordata</taxon>
        <taxon>Craniata</taxon>
        <taxon>Vertebrata</taxon>
        <taxon>Euteleostomi</taxon>
        <taxon>Actinopterygii</taxon>
        <taxon>Neopterygii</taxon>
        <taxon>Teleostei</taxon>
        <taxon>Neoteleostei</taxon>
        <taxon>Acanthomorphata</taxon>
        <taxon>Ovalentaria</taxon>
        <taxon>Atherinomorphae</taxon>
        <taxon>Cyprinodontiformes</taxon>
        <taxon>Goodeidae</taxon>
        <taxon>Ameca</taxon>
    </lineage>
</organism>
<sequence length="99" mass="10612">MLSLPEGGTYIIEVHALSEGGEGAFSSQIRVVTSSGVRAKSSQCSLHCPTWSLTWTVVILVLLVPSASCHLKGPEACRRGLSQPLSMQRHPAHTFLSLI</sequence>
<protein>
    <submittedName>
        <fullName evidence="1">Contactin-5</fullName>
    </submittedName>
</protein>
<dbReference type="InterPro" id="IPR003961">
    <property type="entry name" value="FN3_dom"/>
</dbReference>
<gene>
    <name evidence="1" type="primary">CNTN5_4</name>
    <name evidence="1" type="ORF">AMECASPLE_026291</name>
</gene>
<evidence type="ECO:0000313" key="1">
    <source>
        <dbReference type="EMBL" id="MEQ2300508.1"/>
    </source>
</evidence>
<accession>A0ABV0Z2T9</accession>
<dbReference type="CDD" id="cd00063">
    <property type="entry name" value="FN3"/>
    <property type="match status" value="1"/>
</dbReference>
<evidence type="ECO:0000313" key="2">
    <source>
        <dbReference type="Proteomes" id="UP001469553"/>
    </source>
</evidence>
<dbReference type="EMBL" id="JAHRIP010049694">
    <property type="protein sequence ID" value="MEQ2300508.1"/>
    <property type="molecule type" value="Genomic_DNA"/>
</dbReference>
<proteinExistence type="predicted"/>
<comment type="caution">
    <text evidence="1">The sequence shown here is derived from an EMBL/GenBank/DDBJ whole genome shotgun (WGS) entry which is preliminary data.</text>
</comment>
<name>A0ABV0Z2T9_9TELE</name>